<comment type="subunit">
    <text evidence="4">Binds to mitochondrial small subunit 15S rRNA.</text>
</comment>
<evidence type="ECO:0000256" key="2">
    <source>
        <dbReference type="ARBA" id="ARBA00022737"/>
    </source>
</evidence>
<dbReference type="PROSITE" id="PS51375">
    <property type="entry name" value="PPR"/>
    <property type="match status" value="1"/>
</dbReference>
<evidence type="ECO:0000256" key="1">
    <source>
        <dbReference type="ARBA" id="ARBA00006192"/>
    </source>
</evidence>
<dbReference type="PANTHER" id="PTHR47447">
    <property type="entry name" value="OS03G0856100 PROTEIN"/>
    <property type="match status" value="1"/>
</dbReference>
<dbReference type="Pfam" id="PF01535">
    <property type="entry name" value="PPR"/>
    <property type="match status" value="1"/>
</dbReference>
<dbReference type="Gene3D" id="1.25.40.10">
    <property type="entry name" value="Tetratricopeptide repeat domain"/>
    <property type="match status" value="1"/>
</dbReference>
<dbReference type="InterPro" id="IPR011990">
    <property type="entry name" value="TPR-like_helical_dom_sf"/>
</dbReference>
<protein>
    <recommendedName>
        <fullName evidence="8">Pentatricopeptide repeat-containing protein</fullName>
    </recommendedName>
</protein>
<keyword evidence="7" id="KW-1185">Reference proteome</keyword>
<accession>A0AAN7BSX0</accession>
<dbReference type="PANTHER" id="PTHR47447:SF17">
    <property type="entry name" value="OS12G0638900 PROTEIN"/>
    <property type="match status" value="1"/>
</dbReference>
<dbReference type="NCBIfam" id="TIGR00756">
    <property type="entry name" value="PPR"/>
    <property type="match status" value="1"/>
</dbReference>
<name>A0AAN7BSX0_9PEZI</name>
<evidence type="ECO:0000313" key="6">
    <source>
        <dbReference type="EMBL" id="KAK4228925.1"/>
    </source>
</evidence>
<evidence type="ECO:0000256" key="4">
    <source>
        <dbReference type="ARBA" id="ARBA00044511"/>
    </source>
</evidence>
<reference evidence="6" key="1">
    <citation type="journal article" date="2023" name="Mol. Phylogenet. Evol.">
        <title>Genome-scale phylogeny and comparative genomics of the fungal order Sordariales.</title>
        <authorList>
            <person name="Hensen N."/>
            <person name="Bonometti L."/>
            <person name="Westerberg I."/>
            <person name="Brannstrom I.O."/>
            <person name="Guillou S."/>
            <person name="Cros-Aarteil S."/>
            <person name="Calhoun S."/>
            <person name="Haridas S."/>
            <person name="Kuo A."/>
            <person name="Mondo S."/>
            <person name="Pangilinan J."/>
            <person name="Riley R."/>
            <person name="LaButti K."/>
            <person name="Andreopoulos B."/>
            <person name="Lipzen A."/>
            <person name="Chen C."/>
            <person name="Yan M."/>
            <person name="Daum C."/>
            <person name="Ng V."/>
            <person name="Clum A."/>
            <person name="Steindorff A."/>
            <person name="Ohm R.A."/>
            <person name="Martin F."/>
            <person name="Silar P."/>
            <person name="Natvig D.O."/>
            <person name="Lalanne C."/>
            <person name="Gautier V."/>
            <person name="Ament-Velasquez S.L."/>
            <person name="Kruys A."/>
            <person name="Hutchinson M.I."/>
            <person name="Powell A.J."/>
            <person name="Barry K."/>
            <person name="Miller A.N."/>
            <person name="Grigoriev I.V."/>
            <person name="Debuchy R."/>
            <person name="Gladieux P."/>
            <person name="Hiltunen Thoren M."/>
            <person name="Johannesson H."/>
        </authorList>
    </citation>
    <scope>NUCLEOTIDE SEQUENCE</scope>
    <source>
        <strain evidence="6">CBS 990.96</strain>
    </source>
</reference>
<comment type="function">
    <text evidence="3">Regulates mitochondrial small subunit maturation by controlling 15S rRNA 5'-end processing. Localizes to the 5' precursor of the 15S rRNA in a position that is subsequently occupied by mS47 in the mature yeast mtSSU. Uses structure and sequence-specific RNA recognition, binding to a single-stranded region of the precursor and specifically recognizing bases -6 to -1. The exchange of Ccm1 for mS47 is coupled to the irreversible removal of precursor rRNA that is accompanied by conformational changes of the mitoribosomal proteins uS5m and mS26. These conformational changes signal completion of 5'-end rRNA processing through protection of the mature 5'-end of the 15S rRNA and stabilization of mS47. The removal of the 5' precursor together with the dissociation of Ccm1 may be catalyzed by the 5'-3' exoribonuclease Pet127. Involved in the specific removal of group I introns in mitochondrial encoded transcripts.</text>
</comment>
<gene>
    <name evidence="6" type="ORF">QBC38DRAFT_387626</name>
</gene>
<sequence>MRISSRIDGSICGAILFWHRPASSTSWSAAIASLSSSSSRILPRRTLSTTRVLPIPFTKPLSRPQTNTAQAIETKPAEAPSQQQLPTEEILALVDPYDGEEIGTVEDYLRTTRDPYMRGYDEPKDAEVSVTLTKDQVEYPSDEEVIKAGEEEQWTLWELRFAVMKYLRLPTFLDDDLERIYEIYQRLPEPRMLYLTARQRHRLLHALGQPGRVKYRSMLRYFSVIGDAKDSGIPLTQAEWNCTLHFAAKYVHTVSEAENEAALKLWREMEIEAGVKADELTFNILFDTASKAGNFTLAEMIFREMEHRGIKYNRYHYVALIFFFGLKLETNGVRAAYRDMVLAGEIIDTVVLNAVISGLLRSNEDWAAINIYERMKQANPDLRELPVRTQLSDRAVNRVLQMFAKLGKKYPEGRPAFQKSALITPDFRTYDLLIKYFGVVQGDLDKVAKLINDMKAFEIPVHGAIFLSLFKSFAKHGGPYSAWTEQRLQTIWQAFLGALDGNAAGLEISLWMALWVLRAFAQCYIPQNNEDGNLKLYEVHHELKIRWNLDGDDQQAVIDHLAVIVRGRRLNVSVKNVSGNRWI</sequence>
<dbReference type="Pfam" id="PF13812">
    <property type="entry name" value="PPR_3"/>
    <property type="match status" value="1"/>
</dbReference>
<comment type="caution">
    <text evidence="6">The sequence shown here is derived from an EMBL/GenBank/DDBJ whole genome shotgun (WGS) entry which is preliminary data.</text>
</comment>
<proteinExistence type="inferred from homology"/>
<keyword evidence="2" id="KW-0677">Repeat</keyword>
<dbReference type="AlphaFoldDB" id="A0AAN7BSX0"/>
<organism evidence="6 7">
    <name type="scientific">Podospora fimiseda</name>
    <dbReference type="NCBI Taxonomy" id="252190"/>
    <lineage>
        <taxon>Eukaryota</taxon>
        <taxon>Fungi</taxon>
        <taxon>Dikarya</taxon>
        <taxon>Ascomycota</taxon>
        <taxon>Pezizomycotina</taxon>
        <taxon>Sordariomycetes</taxon>
        <taxon>Sordariomycetidae</taxon>
        <taxon>Sordariales</taxon>
        <taxon>Podosporaceae</taxon>
        <taxon>Podospora</taxon>
    </lineage>
</organism>
<feature type="repeat" description="PPR" evidence="5">
    <location>
        <begin position="278"/>
        <end position="312"/>
    </location>
</feature>
<evidence type="ECO:0000256" key="3">
    <source>
        <dbReference type="ARBA" id="ARBA00044493"/>
    </source>
</evidence>
<dbReference type="InterPro" id="IPR002885">
    <property type="entry name" value="PPR_rpt"/>
</dbReference>
<dbReference type="Proteomes" id="UP001301958">
    <property type="component" value="Unassembled WGS sequence"/>
</dbReference>
<evidence type="ECO:0000313" key="7">
    <source>
        <dbReference type="Proteomes" id="UP001301958"/>
    </source>
</evidence>
<reference evidence="6" key="2">
    <citation type="submission" date="2023-05" db="EMBL/GenBank/DDBJ databases">
        <authorList>
            <consortium name="Lawrence Berkeley National Laboratory"/>
            <person name="Steindorff A."/>
            <person name="Hensen N."/>
            <person name="Bonometti L."/>
            <person name="Westerberg I."/>
            <person name="Brannstrom I.O."/>
            <person name="Guillou S."/>
            <person name="Cros-Aarteil S."/>
            <person name="Calhoun S."/>
            <person name="Haridas S."/>
            <person name="Kuo A."/>
            <person name="Mondo S."/>
            <person name="Pangilinan J."/>
            <person name="Riley R."/>
            <person name="Labutti K."/>
            <person name="Andreopoulos B."/>
            <person name="Lipzen A."/>
            <person name="Chen C."/>
            <person name="Yanf M."/>
            <person name="Daum C."/>
            <person name="Ng V."/>
            <person name="Clum A."/>
            <person name="Ohm R."/>
            <person name="Martin F."/>
            <person name="Silar P."/>
            <person name="Natvig D."/>
            <person name="Lalanne C."/>
            <person name="Gautier V."/>
            <person name="Ament-Velasquez S.L."/>
            <person name="Kruys A."/>
            <person name="Hutchinson M.I."/>
            <person name="Powell A.J."/>
            <person name="Barry K."/>
            <person name="Miller A.N."/>
            <person name="Grigoriev I.V."/>
            <person name="Debuchy R."/>
            <person name="Gladieux P."/>
            <person name="Thoren M.H."/>
            <person name="Johannesson H."/>
        </authorList>
    </citation>
    <scope>NUCLEOTIDE SEQUENCE</scope>
    <source>
        <strain evidence="6">CBS 990.96</strain>
    </source>
</reference>
<comment type="similarity">
    <text evidence="1">Belongs to the CCM1 family.</text>
</comment>
<evidence type="ECO:0000256" key="5">
    <source>
        <dbReference type="PROSITE-ProRule" id="PRU00708"/>
    </source>
</evidence>
<dbReference type="EMBL" id="MU865313">
    <property type="protein sequence ID" value="KAK4228925.1"/>
    <property type="molecule type" value="Genomic_DNA"/>
</dbReference>
<evidence type="ECO:0008006" key="8">
    <source>
        <dbReference type="Google" id="ProtNLM"/>
    </source>
</evidence>